<evidence type="ECO:0000256" key="4">
    <source>
        <dbReference type="ARBA" id="ARBA00024746"/>
    </source>
</evidence>
<dbReference type="InterPro" id="IPR025963">
    <property type="entry name" value="FLgD_Tudor"/>
</dbReference>
<evidence type="ECO:0000256" key="1">
    <source>
        <dbReference type="ARBA" id="ARBA00010577"/>
    </source>
</evidence>
<evidence type="ECO:0000256" key="6">
    <source>
        <dbReference type="SAM" id="MobiDB-lite"/>
    </source>
</evidence>
<evidence type="ECO:0000256" key="3">
    <source>
        <dbReference type="ARBA" id="ARBA00022795"/>
    </source>
</evidence>
<name>A0A418X0D9_9BURK</name>
<keyword evidence="9" id="KW-0966">Cell projection</keyword>
<evidence type="ECO:0000313" key="10">
    <source>
        <dbReference type="Proteomes" id="UP000285190"/>
    </source>
</evidence>
<evidence type="ECO:0000259" key="7">
    <source>
        <dbReference type="Pfam" id="PF13860"/>
    </source>
</evidence>
<reference evidence="9 10" key="1">
    <citation type="submission" date="2018-09" db="EMBL/GenBank/DDBJ databases">
        <authorList>
            <person name="Zhu H."/>
        </authorList>
    </citation>
    <scope>NUCLEOTIDE SEQUENCE [LARGE SCALE GENOMIC DNA]</scope>
    <source>
        <strain evidence="9 10">K2R10-39</strain>
    </source>
</reference>
<dbReference type="RefSeq" id="WP_119738062.1">
    <property type="nucleotide sequence ID" value="NZ_QYUN01000002.1"/>
</dbReference>
<sequence length="223" mass="23418">MATTIDNGVSQSLLDSMNPNKATSKTTAEEAQDRFMTLLITQMKNQDPLNPLDNAQVTSQLAQLSTVTGIDKLNTTLETLKGSYQASQTLQAASMIGHGVLTPGSGTDLAEGMALMGVELTQPVDKLVVTILDSNGKEVRTLDMGSQDPGTVAVPWDGKTNDGADAEAGHYTFKITATLGSETMPATALQFGMVTSVSTNAQGVKLNVPGQGEVDFADVRQIL</sequence>
<dbReference type="OrthoDB" id="9785233at2"/>
<gene>
    <name evidence="9" type="primary">flgD</name>
    <name evidence="9" type="ORF">D3870_07820</name>
</gene>
<dbReference type="AlphaFoldDB" id="A0A418X0D9"/>
<proteinExistence type="inferred from homology"/>
<dbReference type="Gene3D" id="2.30.30.910">
    <property type="match status" value="1"/>
</dbReference>
<dbReference type="InterPro" id="IPR025965">
    <property type="entry name" value="FlgD/Vpr_Ig-like"/>
</dbReference>
<dbReference type="Pfam" id="PF13861">
    <property type="entry name" value="FLgD_tudor"/>
    <property type="match status" value="1"/>
</dbReference>
<dbReference type="Pfam" id="PF13860">
    <property type="entry name" value="FlgD_ig"/>
    <property type="match status" value="1"/>
</dbReference>
<protein>
    <recommendedName>
        <fullName evidence="2 5">Basal-body rod modification protein FlgD</fullName>
    </recommendedName>
</protein>
<organism evidence="9 10">
    <name type="scientific">Noviherbaspirillum cavernae</name>
    <dbReference type="NCBI Taxonomy" id="2320862"/>
    <lineage>
        <taxon>Bacteria</taxon>
        <taxon>Pseudomonadati</taxon>
        <taxon>Pseudomonadota</taxon>
        <taxon>Betaproteobacteria</taxon>
        <taxon>Burkholderiales</taxon>
        <taxon>Oxalobacteraceae</taxon>
        <taxon>Noviherbaspirillum</taxon>
    </lineage>
</organism>
<keyword evidence="9" id="KW-0282">Flagellum</keyword>
<feature type="domain" description="FlgD/Vpr Ig-like" evidence="7">
    <location>
        <begin position="110"/>
        <end position="180"/>
    </location>
</feature>
<dbReference type="GO" id="GO:0044781">
    <property type="term" value="P:bacterial-type flagellum organization"/>
    <property type="evidence" value="ECO:0007669"/>
    <property type="project" value="UniProtKB-UniRule"/>
</dbReference>
<accession>A0A418X0D9</accession>
<evidence type="ECO:0000256" key="2">
    <source>
        <dbReference type="ARBA" id="ARBA00016013"/>
    </source>
</evidence>
<keyword evidence="9" id="KW-0969">Cilium</keyword>
<comment type="similarity">
    <text evidence="1 5">Belongs to the FlgD family.</text>
</comment>
<evidence type="ECO:0000313" key="9">
    <source>
        <dbReference type="EMBL" id="RJG05936.1"/>
    </source>
</evidence>
<dbReference type="EMBL" id="QYUN01000002">
    <property type="protein sequence ID" value="RJG05936.1"/>
    <property type="molecule type" value="Genomic_DNA"/>
</dbReference>
<feature type="domain" description="FlgD Tudor-like" evidence="8">
    <location>
        <begin position="87"/>
        <end position="220"/>
    </location>
</feature>
<evidence type="ECO:0000259" key="8">
    <source>
        <dbReference type="Pfam" id="PF13861"/>
    </source>
</evidence>
<feature type="region of interest" description="Disordered" evidence="6">
    <location>
        <begin position="1"/>
        <end position="29"/>
    </location>
</feature>
<keyword evidence="3 5" id="KW-1005">Bacterial flagellum biogenesis</keyword>
<dbReference type="InterPro" id="IPR005648">
    <property type="entry name" value="FlgD"/>
</dbReference>
<dbReference type="Gene3D" id="2.60.40.4070">
    <property type="match status" value="1"/>
</dbReference>
<feature type="compositionally biased region" description="Polar residues" evidence="6">
    <location>
        <begin position="1"/>
        <end position="26"/>
    </location>
</feature>
<keyword evidence="10" id="KW-1185">Reference proteome</keyword>
<dbReference type="Proteomes" id="UP000285190">
    <property type="component" value="Unassembled WGS sequence"/>
</dbReference>
<comment type="caution">
    <text evidence="9">The sequence shown here is derived from an EMBL/GenBank/DDBJ whole genome shotgun (WGS) entry which is preliminary data.</text>
</comment>
<evidence type="ECO:0000256" key="5">
    <source>
        <dbReference type="RuleBase" id="RU362076"/>
    </source>
</evidence>
<dbReference type="Pfam" id="PF03963">
    <property type="entry name" value="FlgD"/>
    <property type="match status" value="1"/>
</dbReference>
<comment type="function">
    <text evidence="4 5">Required for flagellar hook formation. May act as a scaffolding protein.</text>
</comment>